<dbReference type="AlphaFoldDB" id="A0AAI9TY91"/>
<proteinExistence type="predicted"/>
<sequence length="39" mass="4033">MSRRVSSTQKCCAGSCIGCCGVIESEEDSTSLGTCVLCK</sequence>
<dbReference type="EMBL" id="MPDP01000312">
    <property type="protein sequence ID" value="KAK1448096.1"/>
    <property type="molecule type" value="Genomic_DNA"/>
</dbReference>
<accession>A0AAI9TY91</accession>
<name>A0AAI9TY91_9PEZI</name>
<keyword evidence="2" id="KW-1185">Reference proteome</keyword>
<reference evidence="1" key="1">
    <citation type="submission" date="2016-11" db="EMBL/GenBank/DDBJ databases">
        <title>The genome sequence of Colletotrichum cuscutae.</title>
        <authorList>
            <person name="Baroncelli R."/>
        </authorList>
    </citation>
    <scope>NUCLEOTIDE SEQUENCE</scope>
    <source>
        <strain evidence="1">IMI 304802</strain>
    </source>
</reference>
<dbReference type="Proteomes" id="UP001239213">
    <property type="component" value="Unassembled WGS sequence"/>
</dbReference>
<organism evidence="1 2">
    <name type="scientific">Colletotrichum cuscutae</name>
    <dbReference type="NCBI Taxonomy" id="1209917"/>
    <lineage>
        <taxon>Eukaryota</taxon>
        <taxon>Fungi</taxon>
        <taxon>Dikarya</taxon>
        <taxon>Ascomycota</taxon>
        <taxon>Pezizomycotina</taxon>
        <taxon>Sordariomycetes</taxon>
        <taxon>Hypocreomycetidae</taxon>
        <taxon>Glomerellales</taxon>
        <taxon>Glomerellaceae</taxon>
        <taxon>Colletotrichum</taxon>
        <taxon>Colletotrichum acutatum species complex</taxon>
    </lineage>
</organism>
<gene>
    <name evidence="1" type="ORF">CCUS01_12018</name>
</gene>
<comment type="caution">
    <text evidence="1">The sequence shown here is derived from an EMBL/GenBank/DDBJ whole genome shotgun (WGS) entry which is preliminary data.</text>
</comment>
<protein>
    <submittedName>
        <fullName evidence="1">Uncharacterized protein</fullName>
    </submittedName>
</protein>
<evidence type="ECO:0000313" key="2">
    <source>
        <dbReference type="Proteomes" id="UP001239213"/>
    </source>
</evidence>
<evidence type="ECO:0000313" key="1">
    <source>
        <dbReference type="EMBL" id="KAK1448096.1"/>
    </source>
</evidence>